<organism evidence="1 2">
    <name type="scientific">Flavobacterium chuncheonense</name>
    <dbReference type="NCBI Taxonomy" id="2026653"/>
    <lineage>
        <taxon>Bacteria</taxon>
        <taxon>Pseudomonadati</taxon>
        <taxon>Bacteroidota</taxon>
        <taxon>Flavobacteriia</taxon>
        <taxon>Flavobacteriales</taxon>
        <taxon>Flavobacteriaceae</taxon>
        <taxon>Flavobacterium</taxon>
    </lineage>
</organism>
<reference evidence="2" key="1">
    <citation type="journal article" date="2019" name="Int. J. Syst. Evol. Microbiol.">
        <title>The Global Catalogue of Microorganisms (GCM) 10K type strain sequencing project: providing services to taxonomists for standard genome sequencing and annotation.</title>
        <authorList>
            <consortium name="The Broad Institute Genomics Platform"/>
            <consortium name="The Broad Institute Genome Sequencing Center for Infectious Disease"/>
            <person name="Wu L."/>
            <person name="Ma J."/>
        </authorList>
    </citation>
    <scope>NUCLEOTIDE SEQUENCE [LARGE SCALE GENOMIC DNA]</scope>
    <source>
        <strain evidence="2">KCTC 22671</strain>
    </source>
</reference>
<evidence type="ECO:0000313" key="1">
    <source>
        <dbReference type="EMBL" id="MFD2890405.1"/>
    </source>
</evidence>
<evidence type="ECO:0008006" key="3">
    <source>
        <dbReference type="Google" id="ProtNLM"/>
    </source>
</evidence>
<accession>A0ABW5YHC0</accession>
<keyword evidence="2" id="KW-1185">Reference proteome</keyword>
<dbReference type="Proteomes" id="UP001597534">
    <property type="component" value="Unassembled WGS sequence"/>
</dbReference>
<comment type="caution">
    <text evidence="1">The sequence shown here is derived from an EMBL/GenBank/DDBJ whole genome shotgun (WGS) entry which is preliminary data.</text>
</comment>
<sequence length="298" mass="35441">MSKYHLKCNFKEKLIEIDISRFFGGFLDKSFTPYFLQDSNEPLTGADLESNFDVLPVYMQVKVSEGLKTITKQPGSKRKNRSKLEDIREFRDTLNLDYADDYFLFFSLRKMAKNAIDFQHNILMSYTNTGFSHAFYVAPLSIDKKEYEKSLFNRNNYIHTSPFYFHRYELRDINWTSHFGFIPFLRNHISIIPHTKVNTHEHSYAYSKSGIDVTWHSPEYISNEPSRLSDTMGYIFQNFEQRKENINIKQLANRLREMPIMQKTDFNSDNPWEIVRTHGNILAKDYNIKQLIFLKQKK</sequence>
<name>A0ABW5YHC0_9FLAO</name>
<dbReference type="EMBL" id="JBHUPC010000004">
    <property type="protein sequence ID" value="MFD2890405.1"/>
    <property type="molecule type" value="Genomic_DNA"/>
</dbReference>
<evidence type="ECO:0000313" key="2">
    <source>
        <dbReference type="Proteomes" id="UP001597534"/>
    </source>
</evidence>
<proteinExistence type="predicted"/>
<gene>
    <name evidence="1" type="ORF">ACFS5J_00035</name>
</gene>
<protein>
    <recommendedName>
        <fullName evidence="3">FRG domain-containing protein</fullName>
    </recommendedName>
</protein>
<dbReference type="RefSeq" id="WP_379809838.1">
    <property type="nucleotide sequence ID" value="NZ_JBHUPC010000004.1"/>
</dbReference>